<protein>
    <submittedName>
        <fullName evidence="1">Uncharacterized protein</fullName>
    </submittedName>
</protein>
<dbReference type="EMBL" id="JACSDY010000002">
    <property type="protein sequence ID" value="KAF7434682.1"/>
    <property type="molecule type" value="Genomic_DNA"/>
</dbReference>
<accession>A0A834PAU1</accession>
<evidence type="ECO:0000313" key="2">
    <source>
        <dbReference type="Proteomes" id="UP000600918"/>
    </source>
</evidence>
<dbReference type="Proteomes" id="UP000600918">
    <property type="component" value="Unassembled WGS sequence"/>
</dbReference>
<name>A0A834PAU1_VESPE</name>
<organism evidence="1 2">
    <name type="scientific">Vespula pensylvanica</name>
    <name type="common">Western yellow jacket</name>
    <name type="synonym">Wasp</name>
    <dbReference type="NCBI Taxonomy" id="30213"/>
    <lineage>
        <taxon>Eukaryota</taxon>
        <taxon>Metazoa</taxon>
        <taxon>Ecdysozoa</taxon>
        <taxon>Arthropoda</taxon>
        <taxon>Hexapoda</taxon>
        <taxon>Insecta</taxon>
        <taxon>Pterygota</taxon>
        <taxon>Neoptera</taxon>
        <taxon>Endopterygota</taxon>
        <taxon>Hymenoptera</taxon>
        <taxon>Apocrita</taxon>
        <taxon>Aculeata</taxon>
        <taxon>Vespoidea</taxon>
        <taxon>Vespidae</taxon>
        <taxon>Vespinae</taxon>
        <taxon>Vespula</taxon>
    </lineage>
</organism>
<keyword evidence="2" id="KW-1185">Reference proteome</keyword>
<sequence length="115" mass="12301">MVMVVVVVLPVLVQVLVLLVVIVVVVASGGATAARAFGGGYAAIEWVVSREGGRWQTENARCTVAMTPAGRHASKTTSTTMRTTRTRMTMRGYTVTPSRPLSLSVPEPGVFFHNQ</sequence>
<reference evidence="1" key="1">
    <citation type="journal article" date="2020" name="G3 (Bethesda)">
        <title>High-Quality Assemblies for Three Invasive Social Wasps from the &lt;i&gt;Vespula&lt;/i&gt; Genus.</title>
        <authorList>
            <person name="Harrop T.W.R."/>
            <person name="Guhlin J."/>
            <person name="McLaughlin G.M."/>
            <person name="Permina E."/>
            <person name="Stockwell P."/>
            <person name="Gilligan J."/>
            <person name="Le Lec M.F."/>
            <person name="Gruber M.A.M."/>
            <person name="Quinn O."/>
            <person name="Lovegrove M."/>
            <person name="Duncan E.J."/>
            <person name="Remnant E.J."/>
            <person name="Van Eeckhoven J."/>
            <person name="Graham B."/>
            <person name="Knapp R.A."/>
            <person name="Langford K.W."/>
            <person name="Kronenberg Z."/>
            <person name="Press M.O."/>
            <person name="Eacker S.M."/>
            <person name="Wilson-Rankin E.E."/>
            <person name="Purcell J."/>
            <person name="Lester P.J."/>
            <person name="Dearden P.K."/>
        </authorList>
    </citation>
    <scope>NUCLEOTIDE SEQUENCE</scope>
    <source>
        <strain evidence="1">Volc-1</strain>
    </source>
</reference>
<gene>
    <name evidence="1" type="ORF">H0235_002873</name>
</gene>
<proteinExistence type="predicted"/>
<comment type="caution">
    <text evidence="1">The sequence shown here is derived from an EMBL/GenBank/DDBJ whole genome shotgun (WGS) entry which is preliminary data.</text>
</comment>
<evidence type="ECO:0000313" key="1">
    <source>
        <dbReference type="EMBL" id="KAF7434682.1"/>
    </source>
</evidence>
<dbReference type="AlphaFoldDB" id="A0A834PAU1"/>